<evidence type="ECO:0000259" key="6">
    <source>
        <dbReference type="Pfam" id="PF13086"/>
    </source>
</evidence>
<dbReference type="FunFam" id="3.40.50.300:FF:000326">
    <property type="entry name" value="P-loop containing nucleoside triphosphate hydrolase"/>
    <property type="match status" value="1"/>
</dbReference>
<dbReference type="PANTHER" id="PTHR43788">
    <property type="entry name" value="DNA2/NAM7 HELICASE FAMILY MEMBER"/>
    <property type="match status" value="1"/>
</dbReference>
<evidence type="ECO:0000256" key="3">
    <source>
        <dbReference type="ARBA" id="ARBA00022801"/>
    </source>
</evidence>
<name>A0A1R1MNL3_9BACT</name>
<comment type="caution">
    <text evidence="8">The sequence shown here is derived from an EMBL/GenBank/DDBJ whole genome shotgun (WGS) entry which is preliminary data.</text>
</comment>
<evidence type="ECO:0000256" key="5">
    <source>
        <dbReference type="ARBA" id="ARBA00022840"/>
    </source>
</evidence>
<keyword evidence="9" id="KW-1185">Reference proteome</keyword>
<dbReference type="CDD" id="cd18808">
    <property type="entry name" value="SF1_C_Upf1"/>
    <property type="match status" value="1"/>
</dbReference>
<dbReference type="GO" id="GO:0005524">
    <property type="term" value="F:ATP binding"/>
    <property type="evidence" value="ECO:0007669"/>
    <property type="project" value="UniProtKB-KW"/>
</dbReference>
<evidence type="ECO:0000259" key="7">
    <source>
        <dbReference type="Pfam" id="PF13087"/>
    </source>
</evidence>
<dbReference type="Gene3D" id="2.40.30.270">
    <property type="match status" value="1"/>
</dbReference>
<dbReference type="FunFam" id="2.40.30.270:FF:000007">
    <property type="entry name" value="DNA helicase, putative"/>
    <property type="match status" value="1"/>
</dbReference>
<comment type="similarity">
    <text evidence="1">Belongs to the DNA2/NAM7 helicase family.</text>
</comment>
<feature type="domain" description="DNA2/NAM7 helicase helicase" evidence="6">
    <location>
        <begin position="239"/>
        <end position="490"/>
    </location>
</feature>
<dbReference type="PANTHER" id="PTHR43788:SF8">
    <property type="entry name" value="DNA-BINDING PROTEIN SMUBP-2"/>
    <property type="match status" value="1"/>
</dbReference>
<dbReference type="AlphaFoldDB" id="A0A1R1MNL3"/>
<dbReference type="InterPro" id="IPR041679">
    <property type="entry name" value="DNA2/NAM7-like_C"/>
</dbReference>
<sequence length="724" mass="83137">MPILINGVTDEKRLYRELKKIGLRKHDIKEVFIANLSALVYLKDELLVKAYGDFVPDKETEKEIKTVHSYVERFKHLIDVERLAEMEFQEEEIRRLSGRERELLGRAILDLKGTRAGMKFHLHLVRFYREKPIETEIGNGDIVLVSRGNPLKSDLLGTVIRVTEKTVTVAFDNKPPQWVYKKGVRLDLYVNDVTFKRMEENLEEFRHAFGRKRELRNIILGLKKPTLSEEGSFVPVNKKLNDFQKLAVSHALGSPDFYLVHGPPGTGKTSTITELIVQLVRRKERVLATADSNIAADNILLNLSKYSDLKLVRIGHPARVLEELEKFSIFALFEEHEKSKTIRKGWEKVRELIEKRDKFLKPVPSLRRGMTDEEIIHLGKKGKSFRGVPAKKIRSMANWLLANYEIDIRIKALKEMETQLFREIIADADVVISTNSMVKSDLLEDFEFDVAVIDEGSQQVEPSTLIPIMRAKRFYIAGDHKQLPPTVTSEEAKELEKTLFERLIDNYKELSTMLTVQYRMNEKIMKFPSEEFYDGKLVADDSVRNHTLKDLILGNVKIPDSYKAILNPEEALTFADTSQINAFEFKPSGSTSYENYEEAKLAVNFVFHLVDMGISRKDIGIIAPYANQVKLIKELLLERDLKVEVNSVDGFQGREKEVIVISFVRSNDTGEIGFLKDIRRLNVAITRARRKLICVGNSDTLSSHDVYRRFISYVKGEGTFVSLN</sequence>
<evidence type="ECO:0000256" key="4">
    <source>
        <dbReference type="ARBA" id="ARBA00022806"/>
    </source>
</evidence>
<dbReference type="InterPro" id="IPR004483">
    <property type="entry name" value="SMUBP-2/Hcs1-like"/>
</dbReference>
<accession>A0A1R1MNL3</accession>
<feature type="domain" description="DNA2/NAM7 helicase-like C-terminal" evidence="7">
    <location>
        <begin position="495"/>
        <end position="698"/>
    </location>
</feature>
<proteinExistence type="inferred from homology"/>
<dbReference type="Proteomes" id="UP000187408">
    <property type="component" value="Unassembled WGS sequence"/>
</dbReference>
<dbReference type="GO" id="GO:0005694">
    <property type="term" value="C:chromosome"/>
    <property type="evidence" value="ECO:0007669"/>
    <property type="project" value="UniProtKB-ARBA"/>
</dbReference>
<dbReference type="SUPFAM" id="SSF52540">
    <property type="entry name" value="P-loop containing nucleoside triphosphate hydrolases"/>
    <property type="match status" value="1"/>
</dbReference>
<dbReference type="GO" id="GO:0003677">
    <property type="term" value="F:DNA binding"/>
    <property type="evidence" value="ECO:0007669"/>
    <property type="project" value="InterPro"/>
</dbReference>
<evidence type="ECO:0000256" key="1">
    <source>
        <dbReference type="ARBA" id="ARBA00007913"/>
    </source>
</evidence>
<gene>
    <name evidence="8" type="ORF">BLW93_00245</name>
</gene>
<dbReference type="Gene3D" id="3.40.50.300">
    <property type="entry name" value="P-loop containing nucleotide triphosphate hydrolases"/>
    <property type="match status" value="2"/>
</dbReference>
<dbReference type="GO" id="GO:0043139">
    <property type="term" value="F:5'-3' DNA helicase activity"/>
    <property type="evidence" value="ECO:0007669"/>
    <property type="project" value="TreeGrafter"/>
</dbReference>
<keyword evidence="4" id="KW-0347">Helicase</keyword>
<reference evidence="8 9" key="1">
    <citation type="submission" date="2016-10" db="EMBL/GenBank/DDBJ databases">
        <title>Genome sequence of a sulfur-reducing bacterium Desulfurobacterium indicum K6013.</title>
        <authorList>
            <person name="Cao J."/>
            <person name="Shao Z."/>
            <person name="Alain K."/>
            <person name="Jebbar M."/>
        </authorList>
    </citation>
    <scope>NUCLEOTIDE SEQUENCE [LARGE SCALE GENOMIC DNA]</scope>
    <source>
        <strain evidence="8 9">K6013</strain>
    </source>
</reference>
<dbReference type="InterPro" id="IPR047187">
    <property type="entry name" value="SF1_C_Upf1"/>
</dbReference>
<dbReference type="Pfam" id="PF13086">
    <property type="entry name" value="AAA_11"/>
    <property type="match status" value="1"/>
</dbReference>
<dbReference type="RefSeq" id="WP_076712102.1">
    <property type="nucleotide sequence ID" value="NZ_MOEN01000001.1"/>
</dbReference>
<protein>
    <submittedName>
        <fullName evidence="8">AAA family ATPase</fullName>
    </submittedName>
</protein>
<organism evidence="8 9">
    <name type="scientific">Desulfurobacterium indicum</name>
    <dbReference type="NCBI Taxonomy" id="1914305"/>
    <lineage>
        <taxon>Bacteria</taxon>
        <taxon>Pseudomonadati</taxon>
        <taxon>Aquificota</taxon>
        <taxon>Aquificia</taxon>
        <taxon>Desulfurobacteriales</taxon>
        <taxon>Desulfurobacteriaceae</taxon>
        <taxon>Desulfurobacterium</taxon>
    </lineage>
</organism>
<dbReference type="InterPro" id="IPR050534">
    <property type="entry name" value="Coronavir_polyprotein_1ab"/>
</dbReference>
<dbReference type="InterPro" id="IPR041677">
    <property type="entry name" value="DNA2/NAM7_AAA_11"/>
</dbReference>
<keyword evidence="5" id="KW-0067">ATP-binding</keyword>
<dbReference type="STRING" id="1914305.BLW93_00245"/>
<keyword evidence="2" id="KW-0547">Nucleotide-binding</keyword>
<dbReference type="OrthoDB" id="9757917at2"/>
<evidence type="ECO:0000313" key="8">
    <source>
        <dbReference type="EMBL" id="OMH41353.1"/>
    </source>
</evidence>
<dbReference type="NCBIfam" id="TIGR00376">
    <property type="entry name" value="IGHMBP2 family helicase"/>
    <property type="match status" value="1"/>
</dbReference>
<evidence type="ECO:0000313" key="9">
    <source>
        <dbReference type="Proteomes" id="UP000187408"/>
    </source>
</evidence>
<evidence type="ECO:0000256" key="2">
    <source>
        <dbReference type="ARBA" id="ARBA00022741"/>
    </source>
</evidence>
<dbReference type="Pfam" id="PF13087">
    <property type="entry name" value="AAA_12"/>
    <property type="match status" value="1"/>
</dbReference>
<dbReference type="InterPro" id="IPR027417">
    <property type="entry name" value="P-loop_NTPase"/>
</dbReference>
<dbReference type="GO" id="GO:0016787">
    <property type="term" value="F:hydrolase activity"/>
    <property type="evidence" value="ECO:0007669"/>
    <property type="project" value="UniProtKB-KW"/>
</dbReference>
<keyword evidence="3" id="KW-0378">Hydrolase</keyword>
<dbReference type="EMBL" id="MOEN01000001">
    <property type="protein sequence ID" value="OMH41353.1"/>
    <property type="molecule type" value="Genomic_DNA"/>
</dbReference>